<dbReference type="STRING" id="709323.GCA_001047135_01438"/>
<dbReference type="InterPro" id="IPR058531">
    <property type="entry name" value="Baseplate_J_M"/>
</dbReference>
<feature type="domain" description="Baseplate J-like C-terminal" evidence="3">
    <location>
        <begin position="280"/>
        <end position="379"/>
    </location>
</feature>
<dbReference type="PANTHER" id="PTHR37829:SF3">
    <property type="entry name" value="PROTEIN JAYE-RELATED"/>
    <property type="match status" value="1"/>
</dbReference>
<dbReference type="RefSeq" id="WP_059394216.1">
    <property type="nucleotide sequence ID" value="NZ_DF968088.1"/>
</dbReference>
<gene>
    <name evidence="4" type="ORF">FTRO_0110100</name>
</gene>
<dbReference type="PANTHER" id="PTHR37829">
    <property type="entry name" value="PHAGE-LIKE ELEMENT PBSX PROTEIN XKDT"/>
    <property type="match status" value="1"/>
</dbReference>
<evidence type="ECO:0000313" key="4">
    <source>
        <dbReference type="EMBL" id="GAP04875.1"/>
    </source>
</evidence>
<comment type="similarity">
    <text evidence="1">Belongs to the Mu gp47/PBSX XkdT family.</text>
</comment>
<feature type="domain" description="Baseplate J-like central" evidence="2">
    <location>
        <begin position="194"/>
        <end position="273"/>
    </location>
</feature>
<sequence length="380" mass="42230">MTPTDLLKEIEQQDFEYFMAEMLNRVPDTLDKREGAIIYDAMAPVAYNMAEIVHQFHTLILNTYTQTAVGEFLDYRAAERGVKRKPATNSIVLAGFFDANGQDFNVDLGSRFASVGVNPIYYKVTEKIVDGKFRLKAEQPGHTANRYVGQILPISNINGFGYGEIKSVEIPARDDESDDDLRSRILQSNDFTEYGGNVSDYISMIRTMKDVGAVQVYPTWQGGGTVKLVIVDNDYKLPSSKLIANTQQIIDPQDSSGNGYGMAPIGHTVTVAAPSARTLDFDIEVELDDGISQSDVRQPVFEAVNRFIDDVKKTKWGTLKNERVYQVNIYVSQIVASILKVPGILNVPNLKINGNTKDVQLQFDNNVQELPVIGRVTVNG</sequence>
<evidence type="ECO:0000259" key="3">
    <source>
        <dbReference type="Pfam" id="PF26079"/>
    </source>
</evidence>
<dbReference type="InterPro" id="IPR058530">
    <property type="entry name" value="Baseplate_J-like_C"/>
</dbReference>
<reference evidence="4" key="1">
    <citation type="journal article" date="2015" name="BMC Genomics">
        <title>Comparative genomics of Fructobacillus spp. and Leuconostoc spp. reveals niche-specific evolution of Fructobacillus spp.</title>
        <authorList>
            <person name="Endo A."/>
            <person name="Tanizawa Y."/>
            <person name="Tanaka N."/>
            <person name="Maeno S."/>
            <person name="Kumar H."/>
            <person name="Shiwa Y."/>
            <person name="Okada S."/>
            <person name="Yoshikawa H."/>
            <person name="Dicks L."/>
            <person name="Nakagawa J."/>
            <person name="Arita M."/>
        </authorList>
    </citation>
    <scope>NUCLEOTIDE SEQUENCE [LARGE SCALE GENOMIC DNA]</scope>
    <source>
        <strain evidence="4">F214-1</strain>
    </source>
</reference>
<dbReference type="EMBL" id="DF968088">
    <property type="protein sequence ID" value="GAP04875.1"/>
    <property type="molecule type" value="Genomic_DNA"/>
</dbReference>
<protein>
    <submittedName>
        <fullName evidence="4">Uncharacterized protein</fullName>
    </submittedName>
</protein>
<organism evidence="4">
    <name type="scientific">Fructobacillus tropaeoli</name>
    <dbReference type="NCBI Taxonomy" id="709323"/>
    <lineage>
        <taxon>Bacteria</taxon>
        <taxon>Bacillati</taxon>
        <taxon>Bacillota</taxon>
        <taxon>Bacilli</taxon>
        <taxon>Lactobacillales</taxon>
        <taxon>Lactobacillaceae</taxon>
        <taxon>Fructobacillus</taxon>
    </lineage>
</organism>
<dbReference type="AlphaFoldDB" id="A0A3F3H1L3"/>
<dbReference type="InterPro" id="IPR052399">
    <property type="entry name" value="Phage_Baseplate_Assmbl_Protein"/>
</dbReference>
<evidence type="ECO:0000256" key="1">
    <source>
        <dbReference type="ARBA" id="ARBA00038087"/>
    </source>
</evidence>
<dbReference type="Pfam" id="PF26078">
    <property type="entry name" value="Baseplate_J_M"/>
    <property type="match status" value="1"/>
</dbReference>
<proteinExistence type="inferred from homology"/>
<name>A0A3F3H1L3_9LACO</name>
<accession>A0A3F3H1L3</accession>
<dbReference type="Proteomes" id="UP000064514">
    <property type="component" value="Unassembled WGS sequence"/>
</dbReference>
<dbReference type="Pfam" id="PF26079">
    <property type="entry name" value="Baseplate_J_C"/>
    <property type="match status" value="1"/>
</dbReference>
<evidence type="ECO:0000259" key="2">
    <source>
        <dbReference type="Pfam" id="PF26078"/>
    </source>
</evidence>